<proteinExistence type="predicted"/>
<organism evidence="1 2">
    <name type="scientific">Dovyalis caffra</name>
    <dbReference type="NCBI Taxonomy" id="77055"/>
    <lineage>
        <taxon>Eukaryota</taxon>
        <taxon>Viridiplantae</taxon>
        <taxon>Streptophyta</taxon>
        <taxon>Embryophyta</taxon>
        <taxon>Tracheophyta</taxon>
        <taxon>Spermatophyta</taxon>
        <taxon>Magnoliopsida</taxon>
        <taxon>eudicotyledons</taxon>
        <taxon>Gunneridae</taxon>
        <taxon>Pentapetalae</taxon>
        <taxon>rosids</taxon>
        <taxon>fabids</taxon>
        <taxon>Malpighiales</taxon>
        <taxon>Salicaceae</taxon>
        <taxon>Flacourtieae</taxon>
        <taxon>Dovyalis</taxon>
    </lineage>
</organism>
<dbReference type="EMBL" id="CAWUPB010001160">
    <property type="protein sequence ID" value="CAK7340823.1"/>
    <property type="molecule type" value="Genomic_DNA"/>
</dbReference>
<comment type="caution">
    <text evidence="1">The sequence shown here is derived from an EMBL/GenBank/DDBJ whole genome shotgun (WGS) entry which is preliminary data.</text>
</comment>
<name>A0AAV1RYZ7_9ROSI</name>
<gene>
    <name evidence="1" type="ORF">DCAF_LOCUS15910</name>
</gene>
<keyword evidence="2" id="KW-1185">Reference proteome</keyword>
<evidence type="ECO:0000313" key="2">
    <source>
        <dbReference type="Proteomes" id="UP001314170"/>
    </source>
</evidence>
<protein>
    <submittedName>
        <fullName evidence="1">Uncharacterized protein</fullName>
    </submittedName>
</protein>
<dbReference type="Proteomes" id="UP001314170">
    <property type="component" value="Unassembled WGS sequence"/>
</dbReference>
<sequence length="110" mass="12761">MQGKPGGPRRFGAAKQVPKKLSALDELEFDGFDISPLRPFVDSERNAYKVFPDQFPPRKDILNYDSEHVYLYDTRRIGGREPGIWMLVILMLRRLGWNVGFFNDTAMRPE</sequence>
<evidence type="ECO:0000313" key="1">
    <source>
        <dbReference type="EMBL" id="CAK7340823.1"/>
    </source>
</evidence>
<dbReference type="AlphaFoldDB" id="A0AAV1RYZ7"/>
<reference evidence="1 2" key="1">
    <citation type="submission" date="2024-01" db="EMBL/GenBank/DDBJ databases">
        <authorList>
            <person name="Waweru B."/>
        </authorList>
    </citation>
    <scope>NUCLEOTIDE SEQUENCE [LARGE SCALE GENOMIC DNA]</scope>
</reference>
<accession>A0AAV1RYZ7</accession>